<dbReference type="Proteomes" id="UP000192491">
    <property type="component" value="Unassembled WGS sequence"/>
</dbReference>
<keyword evidence="12 19" id="KW-1133">Transmembrane helix</keyword>
<evidence type="ECO:0000256" key="11">
    <source>
        <dbReference type="ARBA" id="ARBA00022842"/>
    </source>
</evidence>
<comment type="caution">
    <text evidence="20">The sequence shown here is derived from an EMBL/GenBank/DDBJ whole genome shotgun (WGS) entry which is preliminary data.</text>
</comment>
<evidence type="ECO:0000256" key="3">
    <source>
        <dbReference type="ARBA" id="ARBA00004663"/>
    </source>
</evidence>
<evidence type="ECO:0000313" key="20">
    <source>
        <dbReference type="EMBL" id="OQX08638.1"/>
    </source>
</evidence>
<dbReference type="GO" id="GO:0005886">
    <property type="term" value="C:plasma membrane"/>
    <property type="evidence" value="ECO:0007669"/>
    <property type="project" value="UniProtKB-SubCell"/>
</dbReference>
<dbReference type="PANTHER" id="PTHR34148:SF1">
    <property type="entry name" value="ADENOSYLCOBINAMIDE-GDP RIBAZOLETRANSFERASE"/>
    <property type="match status" value="1"/>
</dbReference>
<evidence type="ECO:0000256" key="10">
    <source>
        <dbReference type="ARBA" id="ARBA00022692"/>
    </source>
</evidence>
<dbReference type="GO" id="GO:0009236">
    <property type="term" value="P:cobalamin biosynthetic process"/>
    <property type="evidence" value="ECO:0007669"/>
    <property type="project" value="UniProtKB-UniRule"/>
</dbReference>
<comment type="similarity">
    <text evidence="4 19">Belongs to the CobS family.</text>
</comment>
<protein>
    <recommendedName>
        <fullName evidence="6 19">Adenosylcobinamide-GDP ribazoletransferase</fullName>
        <ecNumber evidence="5 19">2.7.8.26</ecNumber>
    </recommendedName>
    <alternativeName>
        <fullName evidence="16 19">Cobalamin synthase</fullName>
    </alternativeName>
    <alternativeName>
        <fullName evidence="15 19">Cobalamin-5'-phosphate synthase</fullName>
    </alternativeName>
</protein>
<organism evidence="20 21">
    <name type="scientific">Thiothrix lacustris</name>
    <dbReference type="NCBI Taxonomy" id="525917"/>
    <lineage>
        <taxon>Bacteria</taxon>
        <taxon>Pseudomonadati</taxon>
        <taxon>Pseudomonadota</taxon>
        <taxon>Gammaproteobacteria</taxon>
        <taxon>Thiotrichales</taxon>
        <taxon>Thiotrichaceae</taxon>
        <taxon>Thiothrix</taxon>
    </lineage>
</organism>
<dbReference type="AlphaFoldDB" id="A0A1Y1QLK5"/>
<dbReference type="UniPathway" id="UPA00148">
    <property type="reaction ID" value="UER00238"/>
</dbReference>
<dbReference type="Pfam" id="PF02654">
    <property type="entry name" value="CobS"/>
    <property type="match status" value="1"/>
</dbReference>
<feature type="transmembrane region" description="Helical" evidence="19">
    <location>
        <begin position="115"/>
        <end position="135"/>
    </location>
</feature>
<dbReference type="PANTHER" id="PTHR34148">
    <property type="entry name" value="ADENOSYLCOBINAMIDE-GDP RIBAZOLETRANSFERASE"/>
    <property type="match status" value="1"/>
</dbReference>
<dbReference type="EC" id="2.7.8.26" evidence="5 19"/>
<comment type="cofactor">
    <cofactor evidence="1 19">
        <name>Mg(2+)</name>
        <dbReference type="ChEBI" id="CHEBI:18420"/>
    </cofactor>
</comment>
<evidence type="ECO:0000256" key="6">
    <source>
        <dbReference type="ARBA" id="ARBA00015850"/>
    </source>
</evidence>
<dbReference type="GO" id="GO:0008818">
    <property type="term" value="F:cobalamin 5'-phosphate synthase activity"/>
    <property type="evidence" value="ECO:0007669"/>
    <property type="project" value="UniProtKB-UniRule"/>
</dbReference>
<evidence type="ECO:0000256" key="14">
    <source>
        <dbReference type="ARBA" id="ARBA00025228"/>
    </source>
</evidence>
<dbReference type="InterPro" id="IPR003805">
    <property type="entry name" value="CobS"/>
</dbReference>
<evidence type="ECO:0000256" key="5">
    <source>
        <dbReference type="ARBA" id="ARBA00013200"/>
    </source>
</evidence>
<dbReference type="EMBL" id="MTEJ01000170">
    <property type="protein sequence ID" value="OQX08638.1"/>
    <property type="molecule type" value="Genomic_DNA"/>
</dbReference>
<sequence length="246" mass="26670">MMQAVLRSLQVALRVLTLLPAPPLDVFSVEEKGRGLIWFPVIGASMGGLLALTAWWLQNIEPMLASVILLTVWLFISELHHLDALARSVNVWLFGGRSAVVEDDTAAAQLPMPHFGVMGVMALVMMVKFSALSVLIEYKMWLYIMMAPLAARLLVAALIGFTSSAPGQTLAQDFRVEFPYVALFIWLLLALPLALVAGIPLLGVFVLLLLIRLRLKQTSGGLTWESIGASIVLLEAVGLLIAAVTA</sequence>
<dbReference type="HAMAP" id="MF_00719">
    <property type="entry name" value="CobS"/>
    <property type="match status" value="1"/>
</dbReference>
<comment type="subcellular location">
    <subcellularLocation>
        <location evidence="2 19">Cell membrane</location>
        <topology evidence="2 19">Multi-pass membrane protein</topology>
    </subcellularLocation>
</comment>
<feature type="transmembrane region" description="Helical" evidence="19">
    <location>
        <begin position="142"/>
        <end position="163"/>
    </location>
</feature>
<keyword evidence="11 19" id="KW-0460">Magnesium</keyword>
<proteinExistence type="inferred from homology"/>
<comment type="pathway">
    <text evidence="3 19">Cofactor biosynthesis; adenosylcobalamin biosynthesis; adenosylcobalamin from cob(II)yrinate a,c-diamide: step 7/7.</text>
</comment>
<evidence type="ECO:0000256" key="8">
    <source>
        <dbReference type="ARBA" id="ARBA00022573"/>
    </source>
</evidence>
<comment type="function">
    <text evidence="14 19">Joins adenosylcobinamide-GDP and alpha-ribazole to generate adenosylcobalamin (Ado-cobalamin). Also synthesizes adenosylcobalamin 5'-phosphate from adenosylcobinamide-GDP and alpha-ribazole 5'-phosphate.</text>
</comment>
<keyword evidence="8 19" id="KW-0169">Cobalamin biosynthesis</keyword>
<evidence type="ECO:0000256" key="1">
    <source>
        <dbReference type="ARBA" id="ARBA00001946"/>
    </source>
</evidence>
<feature type="transmembrane region" description="Helical" evidence="19">
    <location>
        <begin position="222"/>
        <end position="244"/>
    </location>
</feature>
<evidence type="ECO:0000256" key="7">
    <source>
        <dbReference type="ARBA" id="ARBA00022475"/>
    </source>
</evidence>
<evidence type="ECO:0000256" key="9">
    <source>
        <dbReference type="ARBA" id="ARBA00022679"/>
    </source>
</evidence>
<accession>A0A1Y1QLK5</accession>
<evidence type="ECO:0000256" key="17">
    <source>
        <dbReference type="ARBA" id="ARBA00048623"/>
    </source>
</evidence>
<reference evidence="20 21" key="1">
    <citation type="submission" date="2017-01" db="EMBL/GenBank/DDBJ databases">
        <title>Novel large sulfur bacteria in the metagenomes of groundwater-fed chemosynthetic microbial mats in the Lake Huron basin.</title>
        <authorList>
            <person name="Sharrar A.M."/>
            <person name="Flood B.E."/>
            <person name="Bailey J.V."/>
            <person name="Jones D.S."/>
            <person name="Biddanda B."/>
            <person name="Ruberg S.A."/>
            <person name="Marcus D.N."/>
            <person name="Dick G.J."/>
        </authorList>
    </citation>
    <scope>NUCLEOTIDE SEQUENCE [LARGE SCALE GENOMIC DNA]</scope>
    <source>
        <strain evidence="20">A8</strain>
    </source>
</reference>
<feature type="transmembrane region" description="Helical" evidence="19">
    <location>
        <begin position="38"/>
        <end position="57"/>
    </location>
</feature>
<evidence type="ECO:0000256" key="19">
    <source>
        <dbReference type="HAMAP-Rule" id="MF_00719"/>
    </source>
</evidence>
<evidence type="ECO:0000256" key="12">
    <source>
        <dbReference type="ARBA" id="ARBA00022989"/>
    </source>
</evidence>
<feature type="transmembrane region" description="Helical" evidence="19">
    <location>
        <begin position="183"/>
        <end position="210"/>
    </location>
</feature>
<gene>
    <name evidence="19" type="primary">cobS</name>
    <name evidence="20" type="ORF">BWK73_24915</name>
</gene>
<evidence type="ECO:0000256" key="18">
    <source>
        <dbReference type="ARBA" id="ARBA00049504"/>
    </source>
</evidence>
<comment type="catalytic activity">
    <reaction evidence="18 19">
        <text>alpha-ribazole 5'-phosphate + adenosylcob(III)inamide-GDP = adenosylcob(III)alamin 5'-phosphate + GMP + H(+)</text>
        <dbReference type="Rhea" id="RHEA:23560"/>
        <dbReference type="ChEBI" id="CHEBI:15378"/>
        <dbReference type="ChEBI" id="CHEBI:57918"/>
        <dbReference type="ChEBI" id="CHEBI:58115"/>
        <dbReference type="ChEBI" id="CHEBI:60487"/>
        <dbReference type="ChEBI" id="CHEBI:60493"/>
        <dbReference type="EC" id="2.7.8.26"/>
    </reaction>
</comment>
<dbReference type="GO" id="GO:0051073">
    <property type="term" value="F:adenosylcobinamide-GDP ribazoletransferase activity"/>
    <property type="evidence" value="ECO:0007669"/>
    <property type="project" value="UniProtKB-UniRule"/>
</dbReference>
<keyword evidence="13 19" id="KW-0472">Membrane</keyword>
<evidence type="ECO:0000256" key="2">
    <source>
        <dbReference type="ARBA" id="ARBA00004651"/>
    </source>
</evidence>
<name>A0A1Y1QLK5_9GAMM</name>
<evidence type="ECO:0000256" key="15">
    <source>
        <dbReference type="ARBA" id="ARBA00032605"/>
    </source>
</evidence>
<evidence type="ECO:0000256" key="16">
    <source>
        <dbReference type="ARBA" id="ARBA00032853"/>
    </source>
</evidence>
<keyword evidence="10 19" id="KW-0812">Transmembrane</keyword>
<evidence type="ECO:0000256" key="13">
    <source>
        <dbReference type="ARBA" id="ARBA00023136"/>
    </source>
</evidence>
<comment type="catalytic activity">
    <reaction evidence="17 19">
        <text>alpha-ribazole + adenosylcob(III)inamide-GDP = adenosylcob(III)alamin + GMP + H(+)</text>
        <dbReference type="Rhea" id="RHEA:16049"/>
        <dbReference type="ChEBI" id="CHEBI:10329"/>
        <dbReference type="ChEBI" id="CHEBI:15378"/>
        <dbReference type="ChEBI" id="CHEBI:18408"/>
        <dbReference type="ChEBI" id="CHEBI:58115"/>
        <dbReference type="ChEBI" id="CHEBI:60487"/>
        <dbReference type="EC" id="2.7.8.26"/>
    </reaction>
</comment>
<evidence type="ECO:0000313" key="21">
    <source>
        <dbReference type="Proteomes" id="UP000192491"/>
    </source>
</evidence>
<keyword evidence="7 19" id="KW-1003">Cell membrane</keyword>
<evidence type="ECO:0000256" key="4">
    <source>
        <dbReference type="ARBA" id="ARBA00010561"/>
    </source>
</evidence>
<keyword evidence="9 19" id="KW-0808">Transferase</keyword>